<dbReference type="InterPro" id="IPR008963">
    <property type="entry name" value="Purple_acid_Pase-like_N"/>
</dbReference>
<dbReference type="Proteomes" id="UP000054516">
    <property type="component" value="Unassembled WGS sequence"/>
</dbReference>
<dbReference type="InterPro" id="IPR004843">
    <property type="entry name" value="Calcineurin-like_PHP"/>
</dbReference>
<dbReference type="AlphaFoldDB" id="A0A1W2TN67"/>
<dbReference type="CDD" id="cd00839">
    <property type="entry name" value="MPP_PAPs"/>
    <property type="match status" value="1"/>
</dbReference>
<evidence type="ECO:0000256" key="1">
    <source>
        <dbReference type="ARBA" id="ARBA00022729"/>
    </source>
</evidence>
<dbReference type="Pfam" id="PF00149">
    <property type="entry name" value="Metallophos"/>
    <property type="match status" value="1"/>
</dbReference>
<dbReference type="OrthoDB" id="45007at2759"/>
<dbReference type="InterPro" id="IPR041792">
    <property type="entry name" value="MPP_PAP"/>
</dbReference>
<proteinExistence type="inferred from homology"/>
<gene>
    <name evidence="8" type="ORF">SAMD00023353_3600950</name>
</gene>
<dbReference type="STRING" id="77044.A0A1W2TN67"/>
<dbReference type="InterPro" id="IPR029052">
    <property type="entry name" value="Metallo-depent_PP-like"/>
</dbReference>
<comment type="catalytic activity">
    <reaction evidence="4">
        <text>a phosphate monoester + H2O = an alcohol + phosphate</text>
        <dbReference type="Rhea" id="RHEA:15017"/>
        <dbReference type="ChEBI" id="CHEBI:15377"/>
        <dbReference type="ChEBI" id="CHEBI:30879"/>
        <dbReference type="ChEBI" id="CHEBI:43474"/>
        <dbReference type="ChEBI" id="CHEBI:67140"/>
        <dbReference type="EC" id="3.1.3.2"/>
    </reaction>
</comment>
<dbReference type="Pfam" id="PF14008">
    <property type="entry name" value="Metallophos_C"/>
    <property type="match status" value="1"/>
</dbReference>
<keyword evidence="3" id="KW-0325">Glycoprotein</keyword>
<name>A0A1W2TN67_ROSNE</name>
<evidence type="ECO:0000313" key="8">
    <source>
        <dbReference type="EMBL" id="GAP89791.1"/>
    </source>
</evidence>
<organism evidence="8">
    <name type="scientific">Rosellinia necatrix</name>
    <name type="common">White root-rot fungus</name>
    <dbReference type="NCBI Taxonomy" id="77044"/>
    <lineage>
        <taxon>Eukaryota</taxon>
        <taxon>Fungi</taxon>
        <taxon>Dikarya</taxon>
        <taxon>Ascomycota</taxon>
        <taxon>Pezizomycotina</taxon>
        <taxon>Sordariomycetes</taxon>
        <taxon>Xylariomycetidae</taxon>
        <taxon>Xylariales</taxon>
        <taxon>Xylariaceae</taxon>
        <taxon>Rosellinia</taxon>
    </lineage>
</organism>
<dbReference type="Gene3D" id="2.60.40.380">
    <property type="entry name" value="Purple acid phosphatase-like, N-terminal"/>
    <property type="match status" value="1"/>
</dbReference>
<dbReference type="InterPro" id="IPR025733">
    <property type="entry name" value="PAPs_C"/>
</dbReference>
<dbReference type="PANTHER" id="PTHR22953:SF153">
    <property type="entry name" value="PURPLE ACID PHOSPHATASE"/>
    <property type="match status" value="1"/>
</dbReference>
<dbReference type="Pfam" id="PF16656">
    <property type="entry name" value="Pur_ac_phosph_N"/>
    <property type="match status" value="1"/>
</dbReference>
<sequence length="513" mass="55223">MKPSTATTTPLIWASALAVGVAAGANYPAIPVDRTTPTQQRIAIKGPNSVAIGWNTYAQLSKPCVDYGPSASDLSSTACSATASATYPHSRTWGNSVVLSGLRAGASYWYRPVTSNASVAASRFRAPRPAGSRDPFAFAAVVDLGVYGRDGYTIAHDGRRRDAIPGVEPALNHTTIGRLAASADDYDFVVHPGDLAYADDWLLRPLNLFDGVDAYDAILEQFYGQLEPISARKPYMVGPGNHEANCQEIPYTQFLCVAGQKNFTDFAHRFGDLMPTAFPSRSSNASARALAARAASLARPPFWYSFEYGQLHLVMIDTETDFADAPDQPGGSAGLNSGPFFTGASGLGRDQQLAFLEADLASVDRAVTPWVVVAGHRPWYTTGGASDGCAPCRDAFEPLLYRYGVDLAVFGHVHNAQRFAPVGPGSVPDPAGLRDPRAPLYVVAGGAGNIEGLTPVGTRQDFNEFAYADDFSYARVELRDRHRLRLQFLRSTTGEVLDEAELFKTHAERFVVQ</sequence>
<evidence type="ECO:0000313" key="9">
    <source>
        <dbReference type="Proteomes" id="UP000054516"/>
    </source>
</evidence>
<evidence type="ECO:0000259" key="5">
    <source>
        <dbReference type="Pfam" id="PF00149"/>
    </source>
</evidence>
<accession>A0A1W2TN67</accession>
<keyword evidence="2 4" id="KW-0378">Hydrolase</keyword>
<dbReference type="SUPFAM" id="SSF56300">
    <property type="entry name" value="Metallo-dependent phosphatases"/>
    <property type="match status" value="1"/>
</dbReference>
<evidence type="ECO:0000256" key="4">
    <source>
        <dbReference type="RuleBase" id="RU361203"/>
    </source>
</evidence>
<evidence type="ECO:0000256" key="3">
    <source>
        <dbReference type="ARBA" id="ARBA00023180"/>
    </source>
</evidence>
<keyword evidence="9" id="KW-1185">Reference proteome</keyword>
<evidence type="ECO:0000259" key="7">
    <source>
        <dbReference type="Pfam" id="PF16656"/>
    </source>
</evidence>
<dbReference type="EMBL" id="DF977481">
    <property type="protein sequence ID" value="GAP89791.1"/>
    <property type="molecule type" value="Genomic_DNA"/>
</dbReference>
<dbReference type="SUPFAM" id="SSF49363">
    <property type="entry name" value="Purple acid phosphatase, N-terminal domain"/>
    <property type="match status" value="1"/>
</dbReference>
<feature type="domain" description="Purple acid phosphatase N-terminal" evidence="7">
    <location>
        <begin position="37"/>
        <end position="117"/>
    </location>
</feature>
<dbReference type="PANTHER" id="PTHR22953">
    <property type="entry name" value="ACID PHOSPHATASE RELATED"/>
    <property type="match status" value="1"/>
</dbReference>
<dbReference type="EC" id="3.1.3.2" evidence="4"/>
<dbReference type="GO" id="GO:0046872">
    <property type="term" value="F:metal ion binding"/>
    <property type="evidence" value="ECO:0007669"/>
    <property type="project" value="InterPro"/>
</dbReference>
<dbReference type="Gene3D" id="3.60.21.10">
    <property type="match status" value="1"/>
</dbReference>
<dbReference type="InterPro" id="IPR015914">
    <property type="entry name" value="PAPs_N"/>
</dbReference>
<dbReference type="InterPro" id="IPR039331">
    <property type="entry name" value="PAPs-like"/>
</dbReference>
<feature type="domain" description="Purple acid phosphatase C-terminal" evidence="6">
    <location>
        <begin position="438"/>
        <end position="499"/>
    </location>
</feature>
<protein>
    <recommendedName>
        <fullName evidence="4">Purple acid phosphatase</fullName>
        <ecNumber evidence="4">3.1.3.2</ecNumber>
    </recommendedName>
</protein>
<evidence type="ECO:0000259" key="6">
    <source>
        <dbReference type="Pfam" id="PF14008"/>
    </source>
</evidence>
<feature type="signal peptide" evidence="4">
    <location>
        <begin position="1"/>
        <end position="24"/>
    </location>
</feature>
<feature type="domain" description="Calcineurin-like phosphoesterase" evidence="5">
    <location>
        <begin position="181"/>
        <end position="415"/>
    </location>
</feature>
<keyword evidence="1 4" id="KW-0732">Signal</keyword>
<feature type="chain" id="PRO_5010599480" description="Purple acid phosphatase" evidence="4">
    <location>
        <begin position="25"/>
        <end position="513"/>
    </location>
</feature>
<evidence type="ECO:0000256" key="2">
    <source>
        <dbReference type="ARBA" id="ARBA00022801"/>
    </source>
</evidence>
<reference evidence="8" key="1">
    <citation type="submission" date="2016-03" db="EMBL/GenBank/DDBJ databases">
        <title>Draft genome sequence of Rosellinia necatrix.</title>
        <authorList>
            <person name="Kanematsu S."/>
        </authorList>
    </citation>
    <scope>NUCLEOTIDE SEQUENCE [LARGE SCALE GENOMIC DNA]</scope>
    <source>
        <strain evidence="8">W97</strain>
    </source>
</reference>
<comment type="similarity">
    <text evidence="4">Belongs to the metallophosphoesterase superfamily. Purple acid phosphatase family.</text>
</comment>
<dbReference type="GO" id="GO:0003993">
    <property type="term" value="F:acid phosphatase activity"/>
    <property type="evidence" value="ECO:0007669"/>
    <property type="project" value="UniProtKB-EC"/>
</dbReference>
<dbReference type="OMA" id="FTEFMHR"/>